<sequence length="88" mass="9147">MSVEPEPQPHPGAGSTHQSDQRLLSSTDHFAVANYAADDDNDSDLLGNAANINSDAKPSVKPAYRQHSDAPGPADISQSPDDGPVQPG</sequence>
<reference evidence="2" key="1">
    <citation type="submission" date="2021-10" db="EMBL/GenBank/DDBJ databases">
        <title>Tropical sea cucumber genome reveals ecological adaptation and Cuvierian tubules defense mechanism.</title>
        <authorList>
            <person name="Chen T."/>
        </authorList>
    </citation>
    <scope>NUCLEOTIDE SEQUENCE</scope>
    <source>
        <strain evidence="2">Nanhai2018</strain>
        <tissue evidence="2">Muscle</tissue>
    </source>
</reference>
<gene>
    <name evidence="2" type="ORF">HOLleu_43198</name>
</gene>
<name>A0A9Q0YC29_HOLLE</name>
<protein>
    <submittedName>
        <fullName evidence="2">Uncharacterized protein</fullName>
    </submittedName>
</protein>
<feature type="compositionally biased region" description="Polar residues" evidence="1">
    <location>
        <begin position="15"/>
        <end position="28"/>
    </location>
</feature>
<evidence type="ECO:0000256" key="1">
    <source>
        <dbReference type="SAM" id="MobiDB-lite"/>
    </source>
</evidence>
<evidence type="ECO:0000313" key="3">
    <source>
        <dbReference type="Proteomes" id="UP001152320"/>
    </source>
</evidence>
<dbReference type="EMBL" id="JAIZAY010000229">
    <property type="protein sequence ID" value="KAJ8018686.1"/>
    <property type="molecule type" value="Genomic_DNA"/>
</dbReference>
<accession>A0A9Q0YC29</accession>
<evidence type="ECO:0000313" key="2">
    <source>
        <dbReference type="EMBL" id="KAJ8018686.1"/>
    </source>
</evidence>
<organism evidence="2 3">
    <name type="scientific">Holothuria leucospilota</name>
    <name type="common">Black long sea cucumber</name>
    <name type="synonym">Mertensiothuria leucospilota</name>
    <dbReference type="NCBI Taxonomy" id="206669"/>
    <lineage>
        <taxon>Eukaryota</taxon>
        <taxon>Metazoa</taxon>
        <taxon>Echinodermata</taxon>
        <taxon>Eleutherozoa</taxon>
        <taxon>Echinozoa</taxon>
        <taxon>Holothuroidea</taxon>
        <taxon>Aspidochirotacea</taxon>
        <taxon>Aspidochirotida</taxon>
        <taxon>Holothuriidae</taxon>
        <taxon>Holothuria</taxon>
    </lineage>
</organism>
<dbReference type="Proteomes" id="UP001152320">
    <property type="component" value="Unassembled WGS sequence"/>
</dbReference>
<comment type="caution">
    <text evidence="2">The sequence shown here is derived from an EMBL/GenBank/DDBJ whole genome shotgun (WGS) entry which is preliminary data.</text>
</comment>
<dbReference type="AlphaFoldDB" id="A0A9Q0YC29"/>
<feature type="compositionally biased region" description="Pro residues" evidence="1">
    <location>
        <begin position="1"/>
        <end position="10"/>
    </location>
</feature>
<proteinExistence type="predicted"/>
<feature type="region of interest" description="Disordered" evidence="1">
    <location>
        <begin position="1"/>
        <end position="88"/>
    </location>
</feature>
<keyword evidence="3" id="KW-1185">Reference proteome</keyword>